<dbReference type="GO" id="GO:0140359">
    <property type="term" value="F:ABC-type transporter activity"/>
    <property type="evidence" value="ECO:0007669"/>
    <property type="project" value="InterPro"/>
</dbReference>
<dbReference type="Pfam" id="PF12679">
    <property type="entry name" value="ABC2_membrane_2"/>
    <property type="match status" value="1"/>
</dbReference>
<evidence type="ECO:0008006" key="4">
    <source>
        <dbReference type="Google" id="ProtNLM"/>
    </source>
</evidence>
<feature type="transmembrane region" description="Helical" evidence="1">
    <location>
        <begin position="179"/>
        <end position="199"/>
    </location>
</feature>
<evidence type="ECO:0000256" key="1">
    <source>
        <dbReference type="SAM" id="Phobius"/>
    </source>
</evidence>
<feature type="transmembrane region" description="Helical" evidence="1">
    <location>
        <begin position="151"/>
        <end position="167"/>
    </location>
</feature>
<dbReference type="AlphaFoldDB" id="A0A5B9VWX0"/>
<accession>A0A5B9VWX0</accession>
<dbReference type="Proteomes" id="UP000324233">
    <property type="component" value="Chromosome"/>
</dbReference>
<dbReference type="OrthoDB" id="264193at2"/>
<organism evidence="2 3">
    <name type="scientific">Aquisphaera giovannonii</name>
    <dbReference type="NCBI Taxonomy" id="406548"/>
    <lineage>
        <taxon>Bacteria</taxon>
        <taxon>Pseudomonadati</taxon>
        <taxon>Planctomycetota</taxon>
        <taxon>Planctomycetia</taxon>
        <taxon>Isosphaerales</taxon>
        <taxon>Isosphaeraceae</taxon>
        <taxon>Aquisphaera</taxon>
    </lineage>
</organism>
<feature type="transmembrane region" description="Helical" evidence="1">
    <location>
        <begin position="12"/>
        <end position="33"/>
    </location>
</feature>
<feature type="transmembrane region" description="Helical" evidence="1">
    <location>
        <begin position="63"/>
        <end position="80"/>
    </location>
</feature>
<keyword evidence="1" id="KW-0812">Transmembrane</keyword>
<feature type="transmembrane region" description="Helical" evidence="1">
    <location>
        <begin position="110"/>
        <end position="131"/>
    </location>
</feature>
<keyword evidence="3" id="KW-1185">Reference proteome</keyword>
<dbReference type="RefSeq" id="WP_148591862.1">
    <property type="nucleotide sequence ID" value="NZ_CP042997.1"/>
</dbReference>
<sequence length="226" mass="24324">MVLALVRKELRETWAFAALAMILYLAHVTKLMGTGGRIFSDLLTYVPGMNVTPVDIPFVQGSFAPPVIFIGVVLAVALGFRQSAWEPSQGTSLYLLQLPMSRRGVFLTKLLTGAALVMACALVPILIYAAWAATPGTHAGPFAWSMTVPVFRAWLTLPLVYLAAFASGIRPSRWFGSRLLPLSAVALPAILAAVVPYWWLVGLPLLVITAAVLVSDILGEAASRDY</sequence>
<name>A0A5B9VWX0_9BACT</name>
<reference evidence="2 3" key="1">
    <citation type="submission" date="2019-08" db="EMBL/GenBank/DDBJ databases">
        <title>Deep-cultivation of Planctomycetes and their phenomic and genomic characterization uncovers novel biology.</title>
        <authorList>
            <person name="Wiegand S."/>
            <person name="Jogler M."/>
            <person name="Boedeker C."/>
            <person name="Pinto D."/>
            <person name="Vollmers J."/>
            <person name="Rivas-Marin E."/>
            <person name="Kohn T."/>
            <person name="Peeters S.H."/>
            <person name="Heuer A."/>
            <person name="Rast P."/>
            <person name="Oberbeckmann S."/>
            <person name="Bunk B."/>
            <person name="Jeske O."/>
            <person name="Meyerdierks A."/>
            <person name="Storesund J.E."/>
            <person name="Kallscheuer N."/>
            <person name="Luecker S."/>
            <person name="Lage O.M."/>
            <person name="Pohl T."/>
            <person name="Merkel B.J."/>
            <person name="Hornburger P."/>
            <person name="Mueller R.-W."/>
            <person name="Bruemmer F."/>
            <person name="Labrenz M."/>
            <person name="Spormann A.M."/>
            <person name="Op den Camp H."/>
            <person name="Overmann J."/>
            <person name="Amann R."/>
            <person name="Jetten M.S.M."/>
            <person name="Mascher T."/>
            <person name="Medema M.H."/>
            <person name="Devos D.P."/>
            <person name="Kaster A.-K."/>
            <person name="Ovreas L."/>
            <person name="Rohde M."/>
            <person name="Galperin M.Y."/>
            <person name="Jogler C."/>
        </authorList>
    </citation>
    <scope>NUCLEOTIDE SEQUENCE [LARGE SCALE GENOMIC DNA]</scope>
    <source>
        <strain evidence="2 3">OJF2</strain>
    </source>
</reference>
<evidence type="ECO:0000313" key="3">
    <source>
        <dbReference type="Proteomes" id="UP000324233"/>
    </source>
</evidence>
<dbReference type="EMBL" id="CP042997">
    <property type="protein sequence ID" value="QEH32574.1"/>
    <property type="molecule type" value="Genomic_DNA"/>
</dbReference>
<keyword evidence="1" id="KW-0472">Membrane</keyword>
<dbReference type="GO" id="GO:0005886">
    <property type="term" value="C:plasma membrane"/>
    <property type="evidence" value="ECO:0007669"/>
    <property type="project" value="UniProtKB-SubCell"/>
</dbReference>
<protein>
    <recommendedName>
        <fullName evidence="4">ABC-2 family transporter protein</fullName>
    </recommendedName>
</protein>
<proteinExistence type="predicted"/>
<keyword evidence="1" id="KW-1133">Transmembrane helix</keyword>
<feature type="transmembrane region" description="Helical" evidence="1">
    <location>
        <begin position="205"/>
        <end position="223"/>
    </location>
</feature>
<dbReference type="KEGG" id="agv:OJF2_10510"/>
<evidence type="ECO:0000313" key="2">
    <source>
        <dbReference type="EMBL" id="QEH32574.1"/>
    </source>
</evidence>
<gene>
    <name evidence="2" type="ORF">OJF2_10510</name>
</gene>